<organism evidence="2">
    <name type="scientific">Tanacetum cinerariifolium</name>
    <name type="common">Dalmatian daisy</name>
    <name type="synonym">Chrysanthemum cinerariifolium</name>
    <dbReference type="NCBI Taxonomy" id="118510"/>
    <lineage>
        <taxon>Eukaryota</taxon>
        <taxon>Viridiplantae</taxon>
        <taxon>Streptophyta</taxon>
        <taxon>Embryophyta</taxon>
        <taxon>Tracheophyta</taxon>
        <taxon>Spermatophyta</taxon>
        <taxon>Magnoliopsida</taxon>
        <taxon>eudicotyledons</taxon>
        <taxon>Gunneridae</taxon>
        <taxon>Pentapetalae</taxon>
        <taxon>asterids</taxon>
        <taxon>campanulids</taxon>
        <taxon>Asterales</taxon>
        <taxon>Asteraceae</taxon>
        <taxon>Asteroideae</taxon>
        <taxon>Anthemideae</taxon>
        <taxon>Anthemidinae</taxon>
        <taxon>Tanacetum</taxon>
    </lineage>
</organism>
<proteinExistence type="predicted"/>
<reference evidence="2" key="1">
    <citation type="journal article" date="2019" name="Sci. Rep.">
        <title>Draft genome of Tanacetum cinerariifolium, the natural source of mosquito coil.</title>
        <authorList>
            <person name="Yamashiro T."/>
            <person name="Shiraishi A."/>
            <person name="Satake H."/>
            <person name="Nakayama K."/>
        </authorList>
    </citation>
    <scope>NUCLEOTIDE SEQUENCE</scope>
</reference>
<feature type="region of interest" description="Disordered" evidence="1">
    <location>
        <begin position="95"/>
        <end position="166"/>
    </location>
</feature>
<dbReference type="EMBL" id="BKCJ010001459">
    <property type="protein sequence ID" value="GEU41605.1"/>
    <property type="molecule type" value="Genomic_DNA"/>
</dbReference>
<gene>
    <name evidence="2" type="ORF">Tci_013583</name>
</gene>
<protein>
    <recommendedName>
        <fullName evidence="3">Retrovirus-related Pol polyprotein from transposon TNT 1-94</fullName>
    </recommendedName>
</protein>
<evidence type="ECO:0000313" key="2">
    <source>
        <dbReference type="EMBL" id="GEU41605.1"/>
    </source>
</evidence>
<feature type="compositionally biased region" description="Acidic residues" evidence="1">
    <location>
        <begin position="136"/>
        <end position="165"/>
    </location>
</feature>
<name>A0A6L2K0M9_TANCI</name>
<comment type="caution">
    <text evidence="2">The sequence shown here is derived from an EMBL/GenBank/DDBJ whole genome shotgun (WGS) entry which is preliminary data.</text>
</comment>
<feature type="region of interest" description="Disordered" evidence="1">
    <location>
        <begin position="350"/>
        <end position="405"/>
    </location>
</feature>
<accession>A0A6L2K0M9</accession>
<dbReference type="AlphaFoldDB" id="A0A6L2K0M9"/>
<sequence>MAKDDPILTTMRFIPKYKTVQKYDAILPDTLTNQAMKESDAYKTYYDFSSRKVIPKSKYVRRSTKEKTDQAPKASPEIALFEADQMKLITKRSKIQFHSSHASGSGEKEGTSVSPRVLDVPSYGSKDEQISWKSSDEDDDVEVSMSKDDEDNADNEDDDDQDDNEQTTMMVMTLSILSSSLMMKKRDTEMTNALLANDQATQVIEDTHLIIITITLEVQQQSSSVSSGFISKMLNPNPDTFLKKDVLVTTSDEIPPSYVTTLPPPPIPFIQPMQPTPVSTPKIALSMSLQNLPTFGSLFKFKDRVKSLEDDFLEFKQINLFAEAVSSIPSIVDKYLANQMNEAVKTAIQLQVKKRKARKEPESTSAPKDKTSKSTSSSKEGSKSKTRSTGKSAQAEEQVHTIKDLEEPTNQEFKIGFTEDHPVDETSQLPDWFQKPISTLAWNEDPRESFNELMDTPLDFSAFVLNRLKVDTLTPELLAGPTFDLMKGSCKSLVELEYFLEEVYKATSDQLDWSKPERQQYPHDLHKPLPLIPNSCGRRVIPFDHFINSDLAYLSDGVSSRMPIMYDEHTLWGISHWGRKHQHFYGFEVNRESARDVYSRHKIIANTKLMIVEWHNYKHLDWITVRKDDDKMYKFKEGDYKRLRLQDIKDMMLLLVQGKLKNLTIEEHLALSVSLRMFTRSIVIKRSVVDLQLGIKSCLKKLDLTKPDTYRLDLKRKTAYTTYSTPRGFIYQNKDKKNRLIRIDELYKFSDGTLNDVRSALDDILK</sequence>
<evidence type="ECO:0008006" key="3">
    <source>
        <dbReference type="Google" id="ProtNLM"/>
    </source>
</evidence>
<evidence type="ECO:0000256" key="1">
    <source>
        <dbReference type="SAM" id="MobiDB-lite"/>
    </source>
</evidence>
<feature type="compositionally biased region" description="Basic and acidic residues" evidence="1">
    <location>
        <begin position="359"/>
        <end position="372"/>
    </location>
</feature>